<evidence type="ECO:0000256" key="12">
    <source>
        <dbReference type="SAM" id="MobiDB-lite"/>
    </source>
</evidence>
<evidence type="ECO:0000256" key="10">
    <source>
        <dbReference type="ARBA" id="ARBA00024004"/>
    </source>
</evidence>
<dbReference type="EMBL" id="CM007361">
    <property type="protein sequence ID" value="OIW18963.1"/>
    <property type="molecule type" value="Genomic_DNA"/>
</dbReference>
<evidence type="ECO:0000259" key="14">
    <source>
        <dbReference type="PROSITE" id="PS51081"/>
    </source>
</evidence>
<proteinExistence type="inferred from homology"/>
<dbReference type="InterPro" id="IPR013083">
    <property type="entry name" value="Znf_RING/FYVE/PHD"/>
</dbReference>
<dbReference type="EC" id="2.3.2.27" evidence="4"/>
<evidence type="ECO:0000313" key="15">
    <source>
        <dbReference type="EMBL" id="OIW18963.1"/>
    </source>
</evidence>
<dbReference type="PROSITE" id="PS50089">
    <property type="entry name" value="ZF_RING_2"/>
    <property type="match status" value="1"/>
</dbReference>
<evidence type="ECO:0000256" key="9">
    <source>
        <dbReference type="ARBA" id="ARBA00022833"/>
    </source>
</evidence>
<comment type="function">
    <text evidence="10">E3 ubiquitin-protein ligase that mediates ubiquitination and subsequent proteasomal degradation of target proteins. E3 ubiquitin ligases accept ubiquitin from an E2 ubiquitin-conjugating enzyme in the form of a thioester and then directly transfers the ubiquitin to targeted substrates. It probably triggers the ubiquitin-mediated degradation of different substrates.</text>
</comment>
<dbReference type="SUPFAM" id="SSF57850">
    <property type="entry name" value="RING/U-box"/>
    <property type="match status" value="1"/>
</dbReference>
<feature type="compositionally biased region" description="Low complexity" evidence="12">
    <location>
        <begin position="50"/>
        <end position="70"/>
    </location>
</feature>
<feature type="region of interest" description="Disordered" evidence="12">
    <location>
        <begin position="1"/>
        <end position="98"/>
    </location>
</feature>
<sequence>MVKISVGRYDDGEGPSNPTQKRRRLHQDETDEEEEEENQQQQQQEEEQEQQPQQEQQQPQQEQQQQQQQQGFGIETTEEDRTTEEDNEIGESNTRDRSISITLMDPDVLDCCICYEPFSAPIFQCENGHIACSNCCGKLGNKCPMCSMPIGYNRCRAIEKVLESIKMSCLNTKYGCKEKFNYSKKNEHEKECIYIPCLCPHPGCDFIAASKELSLHFSHRHVGSAIPFVYDKFLPVVLNIDHKEIILQEKNDGSLFVVRNSREHLGNIVHLSCIGPKPIRGFHYEILARSQGSSLILTSLTKIIQGFLPDSPSTGRLLIPSDFFGSGTLKLDIRIRSRQ</sequence>
<dbReference type="Gene3D" id="3.30.40.10">
    <property type="entry name" value="Zinc/RING finger domain, C3HC4 (zinc finger)"/>
    <property type="match status" value="1"/>
</dbReference>
<evidence type="ECO:0000256" key="3">
    <source>
        <dbReference type="ARBA" id="ARBA00009119"/>
    </source>
</evidence>
<evidence type="ECO:0000313" key="16">
    <source>
        <dbReference type="Proteomes" id="UP000188354"/>
    </source>
</evidence>
<dbReference type="GO" id="GO:0016567">
    <property type="term" value="P:protein ubiquitination"/>
    <property type="evidence" value="ECO:0007669"/>
    <property type="project" value="UniProtKB-UniPathway"/>
</dbReference>
<evidence type="ECO:0000256" key="11">
    <source>
        <dbReference type="PROSITE-ProRule" id="PRU00455"/>
    </source>
</evidence>
<keyword evidence="9" id="KW-0862">Zinc</keyword>
<dbReference type="GO" id="GO:0061630">
    <property type="term" value="F:ubiquitin protein ligase activity"/>
    <property type="evidence" value="ECO:0007669"/>
    <property type="project" value="UniProtKB-EC"/>
</dbReference>
<keyword evidence="7 11" id="KW-0863">Zinc-finger</keyword>
<dbReference type="InterPro" id="IPR044286">
    <property type="entry name" value="SINL_plant"/>
</dbReference>
<evidence type="ECO:0000256" key="4">
    <source>
        <dbReference type="ARBA" id="ARBA00012483"/>
    </source>
</evidence>
<feature type="domain" description="RING-type" evidence="13">
    <location>
        <begin position="111"/>
        <end position="147"/>
    </location>
</feature>
<dbReference type="PANTHER" id="PTHR46632:SF16">
    <property type="entry name" value="E3 UBIQUITIN-PROTEIN LIGASE SINA-LIKE 10"/>
    <property type="match status" value="1"/>
</dbReference>
<dbReference type="Proteomes" id="UP000188354">
    <property type="component" value="Chromosome LG01"/>
</dbReference>
<keyword evidence="5" id="KW-0808">Transferase</keyword>
<evidence type="ECO:0000256" key="6">
    <source>
        <dbReference type="ARBA" id="ARBA00022723"/>
    </source>
</evidence>
<dbReference type="OMA" id="SCSYAKW"/>
<dbReference type="PANTHER" id="PTHR46632">
    <property type="entry name" value="E3 UBIQUITIN-PROTEIN LIGASE SINA-LIKE 4"/>
    <property type="match status" value="1"/>
</dbReference>
<evidence type="ECO:0000256" key="7">
    <source>
        <dbReference type="ARBA" id="ARBA00022771"/>
    </source>
</evidence>
<organism evidence="15 16">
    <name type="scientific">Lupinus angustifolius</name>
    <name type="common">Narrow-leaved blue lupine</name>
    <dbReference type="NCBI Taxonomy" id="3871"/>
    <lineage>
        <taxon>Eukaryota</taxon>
        <taxon>Viridiplantae</taxon>
        <taxon>Streptophyta</taxon>
        <taxon>Embryophyta</taxon>
        <taxon>Tracheophyta</taxon>
        <taxon>Spermatophyta</taxon>
        <taxon>Magnoliopsida</taxon>
        <taxon>eudicotyledons</taxon>
        <taxon>Gunneridae</taxon>
        <taxon>Pentapetalae</taxon>
        <taxon>rosids</taxon>
        <taxon>fabids</taxon>
        <taxon>Fabales</taxon>
        <taxon>Fabaceae</taxon>
        <taxon>Papilionoideae</taxon>
        <taxon>50 kb inversion clade</taxon>
        <taxon>genistoids sensu lato</taxon>
        <taxon>core genistoids</taxon>
        <taxon>Genisteae</taxon>
        <taxon>Lupinus</taxon>
    </lineage>
</organism>
<dbReference type="Pfam" id="PF21361">
    <property type="entry name" value="Sina_ZnF"/>
    <property type="match status" value="1"/>
</dbReference>
<dbReference type="InterPro" id="IPR001841">
    <property type="entry name" value="Znf_RING"/>
</dbReference>
<evidence type="ECO:0000256" key="8">
    <source>
        <dbReference type="ARBA" id="ARBA00022786"/>
    </source>
</evidence>
<dbReference type="SUPFAM" id="SSF49599">
    <property type="entry name" value="TRAF domain-like"/>
    <property type="match status" value="1"/>
</dbReference>
<dbReference type="OrthoDB" id="4788989at2759"/>
<evidence type="ECO:0000256" key="5">
    <source>
        <dbReference type="ARBA" id="ARBA00022679"/>
    </source>
</evidence>
<name>A0A1J7IJL5_LUPAN</name>
<gene>
    <name evidence="15" type="ORF">TanjilG_09157</name>
</gene>
<dbReference type="CDD" id="cd16571">
    <property type="entry name" value="RING-HC_SIAHs"/>
    <property type="match status" value="1"/>
</dbReference>
<dbReference type="Gramene" id="OIW18963">
    <property type="protein sequence ID" value="OIW18963"/>
    <property type="gene ID" value="TanjilG_09157"/>
</dbReference>
<feature type="compositionally biased region" description="Acidic residues" evidence="12">
    <location>
        <begin position="76"/>
        <end position="89"/>
    </location>
</feature>
<keyword evidence="6" id="KW-0479">Metal-binding</keyword>
<protein>
    <recommendedName>
        <fullName evidence="4">RING-type E3 ubiquitin transferase</fullName>
        <ecNumber evidence="4">2.3.2.27</ecNumber>
    </recommendedName>
</protein>
<evidence type="ECO:0000259" key="13">
    <source>
        <dbReference type="PROSITE" id="PS50089"/>
    </source>
</evidence>
<dbReference type="AlphaFoldDB" id="A0A1J7IJL5"/>
<feature type="compositionally biased region" description="Acidic residues" evidence="12">
    <location>
        <begin position="29"/>
        <end position="49"/>
    </location>
</feature>
<comment type="similarity">
    <text evidence="3">Belongs to the SINA (Seven in absentia) family.</text>
</comment>
<dbReference type="InterPro" id="IPR013010">
    <property type="entry name" value="Znf_SIAH"/>
</dbReference>
<dbReference type="KEGG" id="lang:109350848"/>
<evidence type="ECO:0000256" key="2">
    <source>
        <dbReference type="ARBA" id="ARBA00004906"/>
    </source>
</evidence>
<reference evidence="15 16" key="1">
    <citation type="journal article" date="2017" name="Plant Biotechnol. J.">
        <title>A comprehensive draft genome sequence for lupin (Lupinus angustifolius), an emerging health food: insights into plant-microbe interactions and legume evolution.</title>
        <authorList>
            <person name="Hane J.K."/>
            <person name="Ming Y."/>
            <person name="Kamphuis L.G."/>
            <person name="Nelson M.N."/>
            <person name="Garg G."/>
            <person name="Atkins C.A."/>
            <person name="Bayer P.E."/>
            <person name="Bravo A."/>
            <person name="Bringans S."/>
            <person name="Cannon S."/>
            <person name="Edwards D."/>
            <person name="Foley R."/>
            <person name="Gao L.L."/>
            <person name="Harrison M.J."/>
            <person name="Huang W."/>
            <person name="Hurgobin B."/>
            <person name="Li S."/>
            <person name="Liu C.W."/>
            <person name="McGrath A."/>
            <person name="Morahan G."/>
            <person name="Murray J."/>
            <person name="Weller J."/>
            <person name="Jian J."/>
            <person name="Singh K.B."/>
        </authorList>
    </citation>
    <scope>NUCLEOTIDE SEQUENCE [LARGE SCALE GENOMIC DNA]</scope>
    <source>
        <strain evidence="16">cv. Tanjil</strain>
        <tissue evidence="15">Whole plant</tissue>
    </source>
</reference>
<comment type="catalytic activity">
    <reaction evidence="1">
        <text>S-ubiquitinyl-[E2 ubiquitin-conjugating enzyme]-L-cysteine + [acceptor protein]-L-lysine = [E2 ubiquitin-conjugating enzyme]-L-cysteine + N(6)-ubiquitinyl-[acceptor protein]-L-lysine.</text>
        <dbReference type="EC" id="2.3.2.27"/>
    </reaction>
</comment>
<dbReference type="Pfam" id="PF21362">
    <property type="entry name" value="Sina_RING"/>
    <property type="match status" value="1"/>
</dbReference>
<accession>A0A1J7IJL5</accession>
<comment type="pathway">
    <text evidence="2">Protein modification; protein ubiquitination.</text>
</comment>
<dbReference type="PROSITE" id="PS51081">
    <property type="entry name" value="ZF_SIAH"/>
    <property type="match status" value="1"/>
</dbReference>
<dbReference type="UniPathway" id="UPA00143"/>
<feature type="domain" description="SIAH-type" evidence="14">
    <location>
        <begin position="164"/>
        <end position="222"/>
    </location>
</feature>
<keyword evidence="8" id="KW-0833">Ubl conjugation pathway</keyword>
<dbReference type="STRING" id="3871.A0A1J7IJL5"/>
<dbReference type="GO" id="GO:0008270">
    <property type="term" value="F:zinc ion binding"/>
    <property type="evidence" value="ECO:0007669"/>
    <property type="project" value="UniProtKB-KW"/>
</dbReference>
<dbReference type="InterPro" id="IPR049548">
    <property type="entry name" value="Sina-like_RING"/>
</dbReference>
<evidence type="ECO:0000256" key="1">
    <source>
        <dbReference type="ARBA" id="ARBA00000900"/>
    </source>
</evidence>
<keyword evidence="16" id="KW-1185">Reference proteome</keyword>